<gene>
    <name evidence="5" type="ORF">CLV85_0266</name>
</gene>
<dbReference type="GO" id="GO:0000287">
    <property type="term" value="F:magnesium ion binding"/>
    <property type="evidence" value="ECO:0007669"/>
    <property type="project" value="UniProtKB-ARBA"/>
</dbReference>
<evidence type="ECO:0000259" key="4">
    <source>
        <dbReference type="Pfam" id="PF00676"/>
    </source>
</evidence>
<dbReference type="InterPro" id="IPR029061">
    <property type="entry name" value="THDP-binding"/>
</dbReference>
<dbReference type="InterPro" id="IPR001017">
    <property type="entry name" value="DH_E1"/>
</dbReference>
<keyword evidence="5" id="KW-0670">Pyruvate</keyword>
<sequence length="371" mass="40998">MSYTAATVQLLSPEGTLVHSDASEQYLPHVDKLSDDALQEFHRHMVVMRRFDIEAANLQRQGQLALWVPSHGQEAAQVGSALAARPQDHLFPSYREHVIALMRGVDPITILSMFRGLSHGGWDPKEHDNFHLYTLVIGSQTLHATGYAMGMGLDGRSGTGDPEKDAAVMVYFGDGSTSQGDVSEAMVFAASYQTPQVFFLQNNHWAISVPVSRQSRTPLYLRGEGFGIPSVQIDGNDVLASFAVTQANLDAARAGEGPRFIEALTYRMGAHTTSDDPSKYRDNSELEFWAQRDPITRFETYLRARGASQSFFDELATEGDDLAADIRKRILELPTPATSTLFDHVYSDPHPVMDAQRQALADFEASFEEGN</sequence>
<keyword evidence="3" id="KW-0786">Thiamine pyrophosphate</keyword>
<dbReference type="PANTHER" id="PTHR43380">
    <property type="entry name" value="2-OXOISOVALERATE DEHYDROGENASE SUBUNIT ALPHA, MITOCHONDRIAL"/>
    <property type="match status" value="1"/>
</dbReference>
<dbReference type="InterPro" id="IPR050771">
    <property type="entry name" value="Alpha-ketoacid_DH_E1_comp"/>
</dbReference>
<dbReference type="SUPFAM" id="SSF52518">
    <property type="entry name" value="Thiamin diphosphate-binding fold (THDP-binding)"/>
    <property type="match status" value="1"/>
</dbReference>
<dbReference type="EMBL" id="PGFH01000001">
    <property type="protein sequence ID" value="PJJ81096.1"/>
    <property type="molecule type" value="Genomic_DNA"/>
</dbReference>
<evidence type="ECO:0000256" key="3">
    <source>
        <dbReference type="ARBA" id="ARBA00023052"/>
    </source>
</evidence>
<reference evidence="5 6" key="1">
    <citation type="submission" date="2017-11" db="EMBL/GenBank/DDBJ databases">
        <title>Genomic Encyclopedia of Archaeal and Bacterial Type Strains, Phase II (KMG-II): From Individual Species to Whole Genera.</title>
        <authorList>
            <person name="Goeker M."/>
        </authorList>
    </citation>
    <scope>NUCLEOTIDE SEQUENCE [LARGE SCALE GENOMIC DNA]</scope>
    <source>
        <strain evidence="5 6">DSM 16400</strain>
    </source>
</reference>
<evidence type="ECO:0000313" key="6">
    <source>
        <dbReference type="Proteomes" id="UP000231742"/>
    </source>
</evidence>
<feature type="domain" description="Dehydrogenase E1 component" evidence="4">
    <location>
        <begin position="43"/>
        <end position="308"/>
    </location>
</feature>
<keyword evidence="6" id="KW-1185">Reference proteome</keyword>
<organism evidence="5 6">
    <name type="scientific">Salinibacterium amurskyense</name>
    <dbReference type="NCBI Taxonomy" id="205941"/>
    <lineage>
        <taxon>Bacteria</taxon>
        <taxon>Bacillati</taxon>
        <taxon>Actinomycetota</taxon>
        <taxon>Actinomycetes</taxon>
        <taxon>Micrococcales</taxon>
        <taxon>Microbacteriaceae</taxon>
        <taxon>Salinibacterium</taxon>
    </lineage>
</organism>
<evidence type="ECO:0000256" key="2">
    <source>
        <dbReference type="ARBA" id="ARBA00023002"/>
    </source>
</evidence>
<proteinExistence type="predicted"/>
<dbReference type="Proteomes" id="UP000231742">
    <property type="component" value="Unassembled WGS sequence"/>
</dbReference>
<dbReference type="OrthoDB" id="9766715at2"/>
<accession>A0A2M9D5U8</accession>
<dbReference type="Pfam" id="PF00676">
    <property type="entry name" value="E1_dh"/>
    <property type="match status" value="1"/>
</dbReference>
<dbReference type="InterPro" id="IPR017596">
    <property type="entry name" value="PdhA/BkdA"/>
</dbReference>
<dbReference type="CDD" id="cd02000">
    <property type="entry name" value="TPP_E1_PDC_ADC_BCADC"/>
    <property type="match status" value="1"/>
</dbReference>
<dbReference type="GO" id="GO:0016624">
    <property type="term" value="F:oxidoreductase activity, acting on the aldehyde or oxo group of donors, disulfide as acceptor"/>
    <property type="evidence" value="ECO:0007669"/>
    <property type="project" value="InterPro"/>
</dbReference>
<evidence type="ECO:0000313" key="5">
    <source>
        <dbReference type="EMBL" id="PJJ81096.1"/>
    </source>
</evidence>
<dbReference type="GO" id="GO:0009083">
    <property type="term" value="P:branched-chain amino acid catabolic process"/>
    <property type="evidence" value="ECO:0007669"/>
    <property type="project" value="TreeGrafter"/>
</dbReference>
<protein>
    <submittedName>
        <fullName evidence="5">Pyruvate dehydrogenase E1 component alpha subunit</fullName>
    </submittedName>
</protein>
<comment type="caution">
    <text evidence="5">The sequence shown here is derived from an EMBL/GenBank/DDBJ whole genome shotgun (WGS) entry which is preliminary data.</text>
</comment>
<evidence type="ECO:0000256" key="1">
    <source>
        <dbReference type="ARBA" id="ARBA00001964"/>
    </source>
</evidence>
<dbReference type="AlphaFoldDB" id="A0A2M9D5U8"/>
<name>A0A2M9D5U8_9MICO</name>
<dbReference type="PANTHER" id="PTHR43380:SF1">
    <property type="entry name" value="2-OXOISOVALERATE DEHYDROGENASE SUBUNIT ALPHA, MITOCHONDRIAL"/>
    <property type="match status" value="1"/>
</dbReference>
<dbReference type="Gene3D" id="3.40.50.970">
    <property type="match status" value="1"/>
</dbReference>
<dbReference type="RefSeq" id="WP_100387815.1">
    <property type="nucleotide sequence ID" value="NZ_BMZU01000001.1"/>
</dbReference>
<keyword evidence="2" id="KW-0560">Oxidoreductase</keyword>
<comment type="cofactor">
    <cofactor evidence="1">
        <name>thiamine diphosphate</name>
        <dbReference type="ChEBI" id="CHEBI:58937"/>
    </cofactor>
</comment>
<dbReference type="NCBIfam" id="TIGR03181">
    <property type="entry name" value="PDH_E1_alph_x"/>
    <property type="match status" value="1"/>
</dbReference>